<dbReference type="SMART" id="SM00547">
    <property type="entry name" value="ZnF_RBZ"/>
    <property type="match status" value="2"/>
</dbReference>
<dbReference type="Proteomes" id="UP001472677">
    <property type="component" value="Unassembled WGS sequence"/>
</dbReference>
<sequence>MKKSAERGANEEPTPSPLIKLNPQHPILSSSLPSVFSRGDNMNRPGDWNCRSCQHLNFQRRDSCQRCGEPRPGGERGDYGSFGGRGGSSFGFTGPDVRPGDWYCTLGNCGAHNFASRSSCFKCGAAKDDLSGGFEVVDMLEHKVGLQRAQLCQQDGMFQMQCTKGLHPQIFILINKTEIFIFGYCCSPRREAIPRCFFLSLVCLFLYGRCLDESCLKDFS</sequence>
<name>A0ABR2DYZ5_9ROSI</name>
<evidence type="ECO:0000256" key="2">
    <source>
        <dbReference type="ARBA" id="ARBA00022771"/>
    </source>
</evidence>
<reference evidence="7 8" key="1">
    <citation type="journal article" date="2024" name="G3 (Bethesda)">
        <title>Genome assembly of Hibiscus sabdariffa L. provides insights into metabolisms of medicinal natural products.</title>
        <authorList>
            <person name="Kim T."/>
        </authorList>
    </citation>
    <scope>NUCLEOTIDE SEQUENCE [LARGE SCALE GENOMIC DNA]</scope>
    <source>
        <strain evidence="7">TK-2024</strain>
        <tissue evidence="7">Old leaves</tissue>
    </source>
</reference>
<dbReference type="InterPro" id="IPR001876">
    <property type="entry name" value="Znf_RanBP2"/>
</dbReference>
<evidence type="ECO:0000259" key="6">
    <source>
        <dbReference type="PROSITE" id="PS50199"/>
    </source>
</evidence>
<dbReference type="PANTHER" id="PTHR23111:SF74">
    <property type="entry name" value="OS02G0203700 PROTEIN"/>
    <property type="match status" value="1"/>
</dbReference>
<feature type="compositionally biased region" description="Basic and acidic residues" evidence="5">
    <location>
        <begin position="1"/>
        <end position="10"/>
    </location>
</feature>
<feature type="region of interest" description="Disordered" evidence="5">
    <location>
        <begin position="1"/>
        <end position="25"/>
    </location>
</feature>
<keyword evidence="1" id="KW-0479">Metal-binding</keyword>
<feature type="domain" description="RanBP2-type" evidence="6">
    <location>
        <begin position="98"/>
        <end position="129"/>
    </location>
</feature>
<proteinExistence type="predicted"/>
<comment type="caution">
    <text evidence="7">The sequence shown here is derived from an EMBL/GenBank/DDBJ whole genome shotgun (WGS) entry which is preliminary data.</text>
</comment>
<organism evidence="7 8">
    <name type="scientific">Hibiscus sabdariffa</name>
    <name type="common">roselle</name>
    <dbReference type="NCBI Taxonomy" id="183260"/>
    <lineage>
        <taxon>Eukaryota</taxon>
        <taxon>Viridiplantae</taxon>
        <taxon>Streptophyta</taxon>
        <taxon>Embryophyta</taxon>
        <taxon>Tracheophyta</taxon>
        <taxon>Spermatophyta</taxon>
        <taxon>Magnoliopsida</taxon>
        <taxon>eudicotyledons</taxon>
        <taxon>Gunneridae</taxon>
        <taxon>Pentapetalae</taxon>
        <taxon>rosids</taxon>
        <taxon>malvids</taxon>
        <taxon>Malvales</taxon>
        <taxon>Malvaceae</taxon>
        <taxon>Malvoideae</taxon>
        <taxon>Hibiscus</taxon>
    </lineage>
</organism>
<keyword evidence="3" id="KW-0862">Zinc</keyword>
<accession>A0ABR2DYZ5</accession>
<evidence type="ECO:0000256" key="4">
    <source>
        <dbReference type="PROSITE-ProRule" id="PRU00322"/>
    </source>
</evidence>
<evidence type="ECO:0000256" key="3">
    <source>
        <dbReference type="ARBA" id="ARBA00022833"/>
    </source>
</evidence>
<feature type="domain" description="RanBP2-type" evidence="6">
    <location>
        <begin position="44"/>
        <end position="73"/>
    </location>
</feature>
<dbReference type="InterPro" id="IPR036443">
    <property type="entry name" value="Znf_RanBP2_sf"/>
</dbReference>
<dbReference type="PROSITE" id="PS01358">
    <property type="entry name" value="ZF_RANBP2_1"/>
    <property type="match status" value="2"/>
</dbReference>
<protein>
    <recommendedName>
        <fullName evidence="6">RanBP2-type domain-containing protein</fullName>
    </recommendedName>
</protein>
<evidence type="ECO:0000256" key="1">
    <source>
        <dbReference type="ARBA" id="ARBA00022723"/>
    </source>
</evidence>
<dbReference type="Pfam" id="PF00641">
    <property type="entry name" value="Zn_ribbon_RanBP"/>
    <property type="match status" value="2"/>
</dbReference>
<evidence type="ECO:0000256" key="5">
    <source>
        <dbReference type="SAM" id="MobiDB-lite"/>
    </source>
</evidence>
<keyword evidence="8" id="KW-1185">Reference proteome</keyword>
<keyword evidence="2 4" id="KW-0863">Zinc-finger</keyword>
<dbReference type="PROSITE" id="PS50199">
    <property type="entry name" value="ZF_RANBP2_2"/>
    <property type="match status" value="2"/>
</dbReference>
<dbReference type="Gene3D" id="4.10.1060.10">
    <property type="entry name" value="Zinc finger, RanBP2-type"/>
    <property type="match status" value="2"/>
</dbReference>
<evidence type="ECO:0000313" key="8">
    <source>
        <dbReference type="Proteomes" id="UP001472677"/>
    </source>
</evidence>
<dbReference type="SUPFAM" id="SSF90209">
    <property type="entry name" value="Ran binding protein zinc finger-like"/>
    <property type="match status" value="2"/>
</dbReference>
<dbReference type="PANTHER" id="PTHR23111">
    <property type="entry name" value="ZINC FINGER PROTEIN"/>
    <property type="match status" value="1"/>
</dbReference>
<evidence type="ECO:0000313" key="7">
    <source>
        <dbReference type="EMBL" id="KAK8550144.1"/>
    </source>
</evidence>
<dbReference type="EMBL" id="JBBPBM010000020">
    <property type="protein sequence ID" value="KAK8550144.1"/>
    <property type="molecule type" value="Genomic_DNA"/>
</dbReference>
<gene>
    <name evidence="7" type="ORF">V6N12_038874</name>
</gene>